<evidence type="ECO:0000256" key="1">
    <source>
        <dbReference type="ARBA" id="ARBA00022801"/>
    </source>
</evidence>
<proteinExistence type="predicted"/>
<keyword evidence="1" id="KW-0378">Hydrolase</keyword>
<dbReference type="RefSeq" id="WP_073473647.1">
    <property type="nucleotide sequence ID" value="NZ_FQZU01000004.1"/>
</dbReference>
<dbReference type="PANTHER" id="PTHR43222">
    <property type="entry name" value="NUDIX HYDROLASE 23"/>
    <property type="match status" value="1"/>
</dbReference>
<reference evidence="4" key="1">
    <citation type="submission" date="2016-11" db="EMBL/GenBank/DDBJ databases">
        <authorList>
            <person name="Varghese N."/>
            <person name="Submissions S."/>
        </authorList>
    </citation>
    <scope>NUCLEOTIDE SEQUENCE [LARGE SCALE GENOMIC DNA]</scope>
    <source>
        <strain evidence="4">DSM 16219</strain>
    </source>
</reference>
<dbReference type="InterPro" id="IPR029401">
    <property type="entry name" value="Nudix_N"/>
</dbReference>
<evidence type="ECO:0000313" key="3">
    <source>
        <dbReference type="EMBL" id="SHJ10172.1"/>
    </source>
</evidence>
<organism evidence="3 4">
    <name type="scientific">Desulfatibacillum alkenivorans DSM 16219</name>
    <dbReference type="NCBI Taxonomy" id="1121393"/>
    <lineage>
        <taxon>Bacteria</taxon>
        <taxon>Pseudomonadati</taxon>
        <taxon>Thermodesulfobacteriota</taxon>
        <taxon>Desulfobacteria</taxon>
        <taxon>Desulfobacterales</taxon>
        <taxon>Desulfatibacillaceae</taxon>
        <taxon>Desulfatibacillum</taxon>
    </lineage>
</organism>
<evidence type="ECO:0000313" key="4">
    <source>
        <dbReference type="Proteomes" id="UP000183994"/>
    </source>
</evidence>
<dbReference type="CDD" id="cd04678">
    <property type="entry name" value="NUDIX_MTH2_Nudt15"/>
    <property type="match status" value="1"/>
</dbReference>
<gene>
    <name evidence="3" type="ORF">SAMN02745216_01031</name>
</gene>
<dbReference type="SUPFAM" id="SSF55811">
    <property type="entry name" value="Nudix"/>
    <property type="match status" value="1"/>
</dbReference>
<evidence type="ECO:0000259" key="2">
    <source>
        <dbReference type="PROSITE" id="PS51462"/>
    </source>
</evidence>
<dbReference type="PROSITE" id="PS00893">
    <property type="entry name" value="NUDIX_BOX"/>
    <property type="match status" value="1"/>
</dbReference>
<dbReference type="OrthoDB" id="5417595at2"/>
<dbReference type="Pfam" id="PF14803">
    <property type="entry name" value="Zn_ribbon_Nudix"/>
    <property type="match status" value="1"/>
</dbReference>
<dbReference type="InterPro" id="IPR020084">
    <property type="entry name" value="NUDIX_hydrolase_CS"/>
</dbReference>
<sequence>MLYDFCPKCGKRLEESIADGIRRKICHACGYIQYRNPTVGVAVIVMEKGRLLLVKRKGSYEGMWCIPCGHLEWDEDVREGARREILEETGLEVRIGPVFDALSNFHDRRRHTVGVWFWGKKIGGRLAPGSDALDARFFSLDELPHNLAFPTDQAVCERLQRGGEAPHGYE</sequence>
<accession>A0A1M6GJR5</accession>
<dbReference type="Proteomes" id="UP000183994">
    <property type="component" value="Unassembled WGS sequence"/>
</dbReference>
<dbReference type="PROSITE" id="PS51462">
    <property type="entry name" value="NUDIX"/>
    <property type="match status" value="1"/>
</dbReference>
<keyword evidence="4" id="KW-1185">Reference proteome</keyword>
<dbReference type="EMBL" id="FQZU01000004">
    <property type="protein sequence ID" value="SHJ10172.1"/>
    <property type="molecule type" value="Genomic_DNA"/>
</dbReference>
<dbReference type="PANTHER" id="PTHR43222:SF2">
    <property type="entry name" value="NUDIX HYDROLASE 23, CHLOROPLASTIC"/>
    <property type="match status" value="1"/>
</dbReference>
<dbReference type="STRING" id="1121393.SAMN02745216_01031"/>
<dbReference type="InterPro" id="IPR015797">
    <property type="entry name" value="NUDIX_hydrolase-like_dom_sf"/>
</dbReference>
<dbReference type="GO" id="GO:0016787">
    <property type="term" value="F:hydrolase activity"/>
    <property type="evidence" value="ECO:0007669"/>
    <property type="project" value="UniProtKB-KW"/>
</dbReference>
<dbReference type="AlphaFoldDB" id="A0A1M6GJR5"/>
<dbReference type="Gene3D" id="3.90.79.10">
    <property type="entry name" value="Nucleoside Triphosphate Pyrophosphohydrolase"/>
    <property type="match status" value="1"/>
</dbReference>
<dbReference type="Gene3D" id="2.20.70.10">
    <property type="match status" value="1"/>
</dbReference>
<protein>
    <submittedName>
        <fullName evidence="3">ADP-ribose pyrophosphatase YjhB, NUDIX family</fullName>
    </submittedName>
</protein>
<feature type="domain" description="Nudix hydrolase" evidence="2">
    <location>
        <begin position="34"/>
        <end position="161"/>
    </location>
</feature>
<dbReference type="Pfam" id="PF00293">
    <property type="entry name" value="NUDIX"/>
    <property type="match status" value="1"/>
</dbReference>
<name>A0A1M6GJR5_9BACT</name>
<dbReference type="InterPro" id="IPR000086">
    <property type="entry name" value="NUDIX_hydrolase_dom"/>
</dbReference>